<dbReference type="EMBL" id="JBBCAQ010000034">
    <property type="protein sequence ID" value="KAK7579827.1"/>
    <property type="molecule type" value="Genomic_DNA"/>
</dbReference>
<evidence type="ECO:0000256" key="1">
    <source>
        <dbReference type="SAM" id="MobiDB-lite"/>
    </source>
</evidence>
<evidence type="ECO:0000313" key="2">
    <source>
        <dbReference type="EMBL" id="KAK7579827.1"/>
    </source>
</evidence>
<comment type="caution">
    <text evidence="2">The sequence shown here is derived from an EMBL/GenBank/DDBJ whole genome shotgun (WGS) entry which is preliminary data.</text>
</comment>
<proteinExistence type="predicted"/>
<protein>
    <submittedName>
        <fullName evidence="2">Uncharacterized protein</fullName>
    </submittedName>
</protein>
<evidence type="ECO:0000313" key="3">
    <source>
        <dbReference type="Proteomes" id="UP001367676"/>
    </source>
</evidence>
<reference evidence="2 3" key="1">
    <citation type="submission" date="2024-03" db="EMBL/GenBank/DDBJ databases">
        <title>Adaptation during the transition from Ophiocordyceps entomopathogen to insect associate is accompanied by gene loss and intensified selection.</title>
        <authorList>
            <person name="Ward C.M."/>
            <person name="Onetto C.A."/>
            <person name="Borneman A.R."/>
        </authorList>
    </citation>
    <scope>NUCLEOTIDE SEQUENCE [LARGE SCALE GENOMIC DNA]</scope>
    <source>
        <strain evidence="2">AWRI1</strain>
        <tissue evidence="2">Single Adult Female</tissue>
    </source>
</reference>
<feature type="compositionally biased region" description="Basic and acidic residues" evidence="1">
    <location>
        <begin position="10"/>
        <end position="21"/>
    </location>
</feature>
<feature type="compositionally biased region" description="Basic and acidic residues" evidence="1">
    <location>
        <begin position="36"/>
        <end position="48"/>
    </location>
</feature>
<keyword evidence="3" id="KW-1185">Reference proteome</keyword>
<organism evidence="2 3">
    <name type="scientific">Parthenolecanium corni</name>
    <dbReference type="NCBI Taxonomy" id="536013"/>
    <lineage>
        <taxon>Eukaryota</taxon>
        <taxon>Metazoa</taxon>
        <taxon>Ecdysozoa</taxon>
        <taxon>Arthropoda</taxon>
        <taxon>Hexapoda</taxon>
        <taxon>Insecta</taxon>
        <taxon>Pterygota</taxon>
        <taxon>Neoptera</taxon>
        <taxon>Paraneoptera</taxon>
        <taxon>Hemiptera</taxon>
        <taxon>Sternorrhyncha</taxon>
        <taxon>Coccoidea</taxon>
        <taxon>Coccidae</taxon>
        <taxon>Parthenolecanium</taxon>
    </lineage>
</organism>
<name>A0AAN9T9K1_9HEMI</name>
<accession>A0AAN9T9K1</accession>
<dbReference type="Proteomes" id="UP001367676">
    <property type="component" value="Unassembled WGS sequence"/>
</dbReference>
<gene>
    <name evidence="2" type="ORF">V9T40_000456</name>
</gene>
<dbReference type="AlphaFoldDB" id="A0AAN9T9K1"/>
<feature type="region of interest" description="Disordered" evidence="1">
    <location>
        <begin position="1"/>
        <end position="61"/>
    </location>
</feature>
<sequence length="86" mass="9908">MNFGRPPAKSRAERKSWETRKAKTSSKKLIYKAQRQKCENRKSDELRSAKQNANPPLRASHLERNASFFRASACRSLIIQQTTSND</sequence>